<reference evidence="2 3" key="1">
    <citation type="submission" date="2020-08" db="EMBL/GenBank/DDBJ databases">
        <title>Functional genomics of gut bacteria from endangered species of beetles.</title>
        <authorList>
            <person name="Carlos-Shanley C."/>
        </authorList>
    </citation>
    <scope>NUCLEOTIDE SEQUENCE [LARGE SCALE GENOMIC DNA]</scope>
    <source>
        <strain evidence="2 3">S00202</strain>
    </source>
</reference>
<evidence type="ECO:0000256" key="1">
    <source>
        <dbReference type="SAM" id="Phobius"/>
    </source>
</evidence>
<gene>
    <name evidence="2" type="ORF">HNP49_003166</name>
</gene>
<protein>
    <submittedName>
        <fullName evidence="2">Uncharacterized protein</fullName>
    </submittedName>
</protein>
<name>A0A7X0ET45_9PSED</name>
<dbReference type="RefSeq" id="WP_184684860.1">
    <property type="nucleotide sequence ID" value="NZ_JACHLL010000006.1"/>
</dbReference>
<keyword evidence="1" id="KW-0812">Transmembrane</keyword>
<evidence type="ECO:0000313" key="3">
    <source>
        <dbReference type="Proteomes" id="UP000557193"/>
    </source>
</evidence>
<keyword evidence="1" id="KW-0472">Membrane</keyword>
<comment type="caution">
    <text evidence="2">The sequence shown here is derived from an EMBL/GenBank/DDBJ whole genome shotgun (WGS) entry which is preliminary data.</text>
</comment>
<feature type="transmembrane region" description="Helical" evidence="1">
    <location>
        <begin position="116"/>
        <end position="135"/>
    </location>
</feature>
<feature type="transmembrane region" description="Helical" evidence="1">
    <location>
        <begin position="41"/>
        <end position="62"/>
    </location>
</feature>
<sequence length="174" mass="19285">MKSKIAAVFMLLAGLGFLISFVAHASSIFGFSVFPKEPWFLHFGIFVVWIPAVLCAQSLAKVFPQKQMWKAALRGCPKPMQYMAYALFGYVFLNFAIFAITNSNHTPTSASTVRGFSGHWLIFYYAAFAILYSYIQVQKQDPARRCQNGHLVNLSAKYCPECGTSVGDALAGES</sequence>
<organism evidence="2 3">
    <name type="scientific">Pseudomonas fluvialis</name>
    <dbReference type="NCBI Taxonomy" id="1793966"/>
    <lineage>
        <taxon>Bacteria</taxon>
        <taxon>Pseudomonadati</taxon>
        <taxon>Pseudomonadota</taxon>
        <taxon>Gammaproteobacteria</taxon>
        <taxon>Pseudomonadales</taxon>
        <taxon>Pseudomonadaceae</taxon>
        <taxon>Pseudomonas</taxon>
    </lineage>
</organism>
<evidence type="ECO:0000313" key="2">
    <source>
        <dbReference type="EMBL" id="MBB6342978.1"/>
    </source>
</evidence>
<keyword evidence="3" id="KW-1185">Reference proteome</keyword>
<dbReference type="Proteomes" id="UP000557193">
    <property type="component" value="Unassembled WGS sequence"/>
</dbReference>
<accession>A0A7X0ET45</accession>
<dbReference type="AlphaFoldDB" id="A0A7X0ET45"/>
<proteinExistence type="predicted"/>
<keyword evidence="1" id="KW-1133">Transmembrane helix</keyword>
<feature type="transmembrane region" description="Helical" evidence="1">
    <location>
        <begin position="82"/>
        <end position="101"/>
    </location>
</feature>
<dbReference type="EMBL" id="JACHLL010000006">
    <property type="protein sequence ID" value="MBB6342978.1"/>
    <property type="molecule type" value="Genomic_DNA"/>
</dbReference>